<keyword evidence="4" id="KW-1185">Reference proteome</keyword>
<evidence type="ECO:0000313" key="4">
    <source>
        <dbReference type="Proteomes" id="UP000627292"/>
    </source>
</evidence>
<dbReference type="AlphaFoldDB" id="A0A917IRP1"/>
<sequence length="191" mass="21704">MKRMKLLLLLCLFQSIHANAQYFGFGFKGGTNLTRFDNGFGRSKNNIPIHFGTMTYFGINGHLGMQLEILYSRQSANFSLDTFDFRVKVNYITFPLLLRYKHPSGFFANAGPQINMKVSQSLENVGIPWEASEVEYAASLGVGYRHPAGLGIECRYVKSFTKQDIIPDTGKRFGFRPYLFQVSLICLLLFD</sequence>
<feature type="signal peptide" evidence="1">
    <location>
        <begin position="1"/>
        <end position="20"/>
    </location>
</feature>
<name>A0A917IRP1_9BACT</name>
<feature type="chain" id="PRO_5037596114" description="Outer membrane protein beta-barrel domain-containing protein" evidence="1">
    <location>
        <begin position="21"/>
        <end position="191"/>
    </location>
</feature>
<protein>
    <recommendedName>
        <fullName evidence="2">Outer membrane protein beta-barrel domain-containing protein</fullName>
    </recommendedName>
</protein>
<reference evidence="3" key="1">
    <citation type="journal article" date="2014" name="Int. J. Syst. Evol. Microbiol.">
        <title>Complete genome sequence of Corynebacterium casei LMG S-19264T (=DSM 44701T), isolated from a smear-ripened cheese.</title>
        <authorList>
            <consortium name="US DOE Joint Genome Institute (JGI-PGF)"/>
            <person name="Walter F."/>
            <person name="Albersmeier A."/>
            <person name="Kalinowski J."/>
            <person name="Ruckert C."/>
        </authorList>
    </citation>
    <scope>NUCLEOTIDE SEQUENCE</scope>
    <source>
        <strain evidence="3">CGMCC 1.15290</strain>
    </source>
</reference>
<gene>
    <name evidence="3" type="ORF">GCM10011379_11010</name>
</gene>
<evidence type="ECO:0000313" key="3">
    <source>
        <dbReference type="EMBL" id="GGH61731.1"/>
    </source>
</evidence>
<dbReference type="Proteomes" id="UP000627292">
    <property type="component" value="Unassembled WGS sequence"/>
</dbReference>
<organism evidence="3 4">
    <name type="scientific">Filimonas zeae</name>
    <dbReference type="NCBI Taxonomy" id="1737353"/>
    <lineage>
        <taxon>Bacteria</taxon>
        <taxon>Pseudomonadati</taxon>
        <taxon>Bacteroidota</taxon>
        <taxon>Chitinophagia</taxon>
        <taxon>Chitinophagales</taxon>
        <taxon>Chitinophagaceae</taxon>
        <taxon>Filimonas</taxon>
    </lineage>
</organism>
<feature type="domain" description="Outer membrane protein beta-barrel" evidence="2">
    <location>
        <begin position="20"/>
        <end position="162"/>
    </location>
</feature>
<reference evidence="3" key="2">
    <citation type="submission" date="2020-09" db="EMBL/GenBank/DDBJ databases">
        <authorList>
            <person name="Sun Q."/>
            <person name="Zhou Y."/>
        </authorList>
    </citation>
    <scope>NUCLEOTIDE SEQUENCE</scope>
    <source>
        <strain evidence="3">CGMCC 1.15290</strain>
    </source>
</reference>
<evidence type="ECO:0000259" key="2">
    <source>
        <dbReference type="Pfam" id="PF13568"/>
    </source>
</evidence>
<evidence type="ECO:0000256" key="1">
    <source>
        <dbReference type="SAM" id="SignalP"/>
    </source>
</evidence>
<dbReference type="InterPro" id="IPR025665">
    <property type="entry name" value="Beta-barrel_OMP_2"/>
</dbReference>
<dbReference type="Pfam" id="PF13568">
    <property type="entry name" value="OMP_b-brl_2"/>
    <property type="match status" value="1"/>
</dbReference>
<keyword evidence="1" id="KW-0732">Signal</keyword>
<accession>A0A917IRP1</accession>
<proteinExistence type="predicted"/>
<comment type="caution">
    <text evidence="3">The sequence shown here is derived from an EMBL/GenBank/DDBJ whole genome shotgun (WGS) entry which is preliminary data.</text>
</comment>
<dbReference type="EMBL" id="BMIB01000001">
    <property type="protein sequence ID" value="GGH61731.1"/>
    <property type="molecule type" value="Genomic_DNA"/>
</dbReference>